<protein>
    <recommendedName>
        <fullName evidence="1">Type-2 restriction enzyme</fullName>
        <ecNumber evidence="1">3.1.21.4</ecNumber>
    </recommendedName>
</protein>
<proteinExistence type="inferred from homology"/>
<dbReference type="GO" id="GO:0004519">
    <property type="term" value="F:endonuclease activity"/>
    <property type="evidence" value="ECO:0007669"/>
    <property type="project" value="UniProtKB-KW"/>
</dbReference>
<name>A0ABY8PT25_9BACT</name>
<keyword evidence="4" id="KW-1185">Reference proteome</keyword>
<keyword evidence="1" id="KW-0680">Restriction system</keyword>
<dbReference type="EC" id="3.1.21.4" evidence="1"/>
<keyword evidence="1" id="KW-0540">Nuclease</keyword>
<dbReference type="EMBL" id="CP069362">
    <property type="protein sequence ID" value="WGS65762.1"/>
    <property type="molecule type" value="Genomic_DNA"/>
</dbReference>
<dbReference type="Pfam" id="PF04556">
    <property type="entry name" value="DpnII"/>
    <property type="match status" value="1"/>
</dbReference>
<dbReference type="PIRSF" id="PIRSF016080">
    <property type="entry name" value="Restrict_endonuc_II_DpmII"/>
    <property type="match status" value="1"/>
</dbReference>
<evidence type="ECO:0000313" key="4">
    <source>
        <dbReference type="Proteomes" id="UP001232493"/>
    </source>
</evidence>
<keyword evidence="1" id="KW-0378">Hydrolase</keyword>
<dbReference type="SUPFAM" id="SSF52980">
    <property type="entry name" value="Restriction endonuclease-like"/>
    <property type="match status" value="1"/>
</dbReference>
<accession>A0ABY8PT25</accession>
<feature type="domain" description="Restriction endonuclease type II DpnII-like" evidence="2">
    <location>
        <begin position="2"/>
        <end position="265"/>
    </location>
</feature>
<sequence length="274" mass="32399">MDFNEFIKTLSETNATLDYFVNFDKVKNNVRKIELKLNQLNYLIGKNNLKRAIFDLYEENPKVFEILDILIAVRKGNQKKILNEFGKYEYMGNYFKSPEKIYYYIKNTGLEKVFKDRNVKNLIDYVFGIEVGLDTNARKNRTGKNMSKIITKIFENNNIPFRKEVNSSEYKEIKSLGFDKKVFDFVVETLKKKYLIEVNFYNSGGSKLNEVARSYTEIAQKINQYQGFEFVWITDGKGWLDAKNKIQEAFNKIEKIYNLHTLNNFIELIKMELS</sequence>
<dbReference type="InterPro" id="IPR007637">
    <property type="entry name" value="Restrct_endonuc_II_DpnII-like"/>
</dbReference>
<evidence type="ECO:0000313" key="3">
    <source>
        <dbReference type="EMBL" id="WGS65762.1"/>
    </source>
</evidence>
<reference evidence="3 4" key="1">
    <citation type="submission" date="2021-02" db="EMBL/GenBank/DDBJ databases">
        <title>Characterization of Marinitoga sp. nov. str. BP5-C20A.</title>
        <authorList>
            <person name="Erauso G."/>
            <person name="Postec A."/>
        </authorList>
    </citation>
    <scope>NUCLEOTIDE SEQUENCE [LARGE SCALE GENOMIC DNA]</scope>
    <source>
        <strain evidence="3 4">BP5-C20A</strain>
    </source>
</reference>
<comment type="similarity">
    <text evidence="1">Belongs to the DpnII type II restriction endonuclease family.</text>
</comment>
<comment type="catalytic activity">
    <reaction evidence="1">
        <text>Endonucleolytic cleavage of DNA to give specific double-stranded fragments with terminal 5'-phosphates.</text>
        <dbReference type="EC" id="3.1.21.4"/>
    </reaction>
</comment>
<organism evidence="3 4">
    <name type="scientific">Marinitoga aeolica</name>
    <dbReference type="NCBI Taxonomy" id="2809031"/>
    <lineage>
        <taxon>Bacteria</taxon>
        <taxon>Thermotogati</taxon>
        <taxon>Thermotogota</taxon>
        <taxon>Thermotogae</taxon>
        <taxon>Petrotogales</taxon>
        <taxon>Petrotogaceae</taxon>
        <taxon>Marinitoga</taxon>
    </lineage>
</organism>
<keyword evidence="1 3" id="KW-0255">Endonuclease</keyword>
<evidence type="ECO:0000256" key="1">
    <source>
        <dbReference type="PIRNR" id="PIRNR016080"/>
    </source>
</evidence>
<dbReference type="InterPro" id="IPR011335">
    <property type="entry name" value="Restrct_endonuc-II-like"/>
</dbReference>
<gene>
    <name evidence="3" type="ORF">JRV97_04205</name>
</gene>
<evidence type="ECO:0000259" key="2">
    <source>
        <dbReference type="Pfam" id="PF04556"/>
    </source>
</evidence>
<dbReference type="InterPro" id="IPR021191">
    <property type="entry name" value="Restrct_endonuc_II_DpnII"/>
</dbReference>
<comment type="function">
    <text evidence="1">A P subtype restriction enzyme that recognizes the double-stranded unmethylated sequence 5'-GATC-3'.</text>
</comment>
<dbReference type="Proteomes" id="UP001232493">
    <property type="component" value="Chromosome"/>
</dbReference>